<dbReference type="Proteomes" id="UP000838756">
    <property type="component" value="Unassembled WGS sequence"/>
</dbReference>
<dbReference type="Gene3D" id="4.10.60.10">
    <property type="entry name" value="Zinc finger, CCHC-type"/>
    <property type="match status" value="1"/>
</dbReference>
<comment type="caution">
    <text evidence="5">The sequence shown here is derived from an EMBL/GenBank/DDBJ whole genome shotgun (WGS) entry which is preliminary data.</text>
</comment>
<evidence type="ECO:0000256" key="3">
    <source>
        <dbReference type="SAM" id="MobiDB-lite"/>
    </source>
</evidence>
<keyword evidence="2" id="KW-0175">Coiled coil</keyword>
<feature type="compositionally biased region" description="Polar residues" evidence="3">
    <location>
        <begin position="89"/>
        <end position="109"/>
    </location>
</feature>
<feature type="coiled-coil region" evidence="2">
    <location>
        <begin position="257"/>
        <end position="298"/>
    </location>
</feature>
<dbReference type="Gene3D" id="1.20.5.170">
    <property type="match status" value="1"/>
</dbReference>
<dbReference type="SUPFAM" id="SSF57756">
    <property type="entry name" value="Retrovirus zinc finger-like domains"/>
    <property type="match status" value="1"/>
</dbReference>
<dbReference type="GO" id="GO:0003676">
    <property type="term" value="F:nucleic acid binding"/>
    <property type="evidence" value="ECO:0007669"/>
    <property type="project" value="InterPro"/>
</dbReference>
<feature type="compositionally biased region" description="Basic residues" evidence="3">
    <location>
        <begin position="430"/>
        <end position="441"/>
    </location>
</feature>
<keyword evidence="6" id="KW-1185">Reference proteome</keyword>
<feature type="region of interest" description="Disordered" evidence="3">
    <location>
        <begin position="81"/>
        <end position="137"/>
    </location>
</feature>
<feature type="compositionally biased region" description="Basic and acidic residues" evidence="3">
    <location>
        <begin position="122"/>
        <end position="136"/>
    </location>
</feature>
<dbReference type="InterPro" id="IPR036875">
    <property type="entry name" value="Znf_CCHC_sf"/>
</dbReference>
<name>A0A8S4QPB4_9NEOP</name>
<feature type="compositionally biased region" description="Low complexity" evidence="3">
    <location>
        <begin position="450"/>
        <end position="466"/>
    </location>
</feature>
<evidence type="ECO:0000313" key="5">
    <source>
        <dbReference type="EMBL" id="CAH2217158.1"/>
    </source>
</evidence>
<dbReference type="PROSITE" id="PS50158">
    <property type="entry name" value="ZF_CCHC"/>
    <property type="match status" value="2"/>
</dbReference>
<dbReference type="EMBL" id="CAKXAJ010017785">
    <property type="protein sequence ID" value="CAH2217158.1"/>
    <property type="molecule type" value="Genomic_DNA"/>
</dbReference>
<dbReference type="Pfam" id="PF00098">
    <property type="entry name" value="zf-CCHC"/>
    <property type="match status" value="1"/>
</dbReference>
<feature type="region of interest" description="Disordered" evidence="3">
    <location>
        <begin position="706"/>
        <end position="757"/>
    </location>
</feature>
<protein>
    <submittedName>
        <fullName evidence="5">Jg10322 protein</fullName>
    </submittedName>
</protein>
<gene>
    <name evidence="5" type="primary">jg10322</name>
    <name evidence="5" type="ORF">PAEG_LOCUS5076</name>
</gene>
<evidence type="ECO:0000259" key="4">
    <source>
        <dbReference type="PROSITE" id="PS50158"/>
    </source>
</evidence>
<feature type="compositionally biased region" description="Polar residues" evidence="3">
    <location>
        <begin position="707"/>
        <end position="717"/>
    </location>
</feature>
<feature type="compositionally biased region" description="Polar residues" evidence="3">
    <location>
        <begin position="733"/>
        <end position="745"/>
    </location>
</feature>
<dbReference type="GO" id="GO:0008270">
    <property type="term" value="F:zinc ion binding"/>
    <property type="evidence" value="ECO:0007669"/>
    <property type="project" value="UniProtKB-KW"/>
</dbReference>
<keyword evidence="1" id="KW-0479">Metal-binding</keyword>
<keyword evidence="1" id="KW-0862">Zinc</keyword>
<reference evidence="5" key="1">
    <citation type="submission" date="2022-03" db="EMBL/GenBank/DDBJ databases">
        <authorList>
            <person name="Lindestad O."/>
        </authorList>
    </citation>
    <scope>NUCLEOTIDE SEQUENCE</scope>
</reference>
<evidence type="ECO:0000313" key="6">
    <source>
        <dbReference type="Proteomes" id="UP000838756"/>
    </source>
</evidence>
<evidence type="ECO:0000256" key="1">
    <source>
        <dbReference type="PROSITE-ProRule" id="PRU00047"/>
    </source>
</evidence>
<feature type="compositionally biased region" description="Basic and acidic residues" evidence="3">
    <location>
        <begin position="403"/>
        <end position="413"/>
    </location>
</feature>
<dbReference type="InterPro" id="IPR001878">
    <property type="entry name" value="Znf_CCHC"/>
</dbReference>
<proteinExistence type="predicted"/>
<dbReference type="OrthoDB" id="7490362at2759"/>
<feature type="domain" description="CCHC-type" evidence="4">
    <location>
        <begin position="650"/>
        <end position="665"/>
    </location>
</feature>
<evidence type="ECO:0000256" key="2">
    <source>
        <dbReference type="SAM" id="Coils"/>
    </source>
</evidence>
<dbReference type="AlphaFoldDB" id="A0A8S4QPB4"/>
<organism evidence="5 6">
    <name type="scientific">Pararge aegeria aegeria</name>
    <dbReference type="NCBI Taxonomy" id="348720"/>
    <lineage>
        <taxon>Eukaryota</taxon>
        <taxon>Metazoa</taxon>
        <taxon>Ecdysozoa</taxon>
        <taxon>Arthropoda</taxon>
        <taxon>Hexapoda</taxon>
        <taxon>Insecta</taxon>
        <taxon>Pterygota</taxon>
        <taxon>Neoptera</taxon>
        <taxon>Endopterygota</taxon>
        <taxon>Lepidoptera</taxon>
        <taxon>Glossata</taxon>
        <taxon>Ditrysia</taxon>
        <taxon>Papilionoidea</taxon>
        <taxon>Nymphalidae</taxon>
        <taxon>Satyrinae</taxon>
        <taxon>Satyrini</taxon>
        <taxon>Parargina</taxon>
        <taxon>Pararge</taxon>
    </lineage>
</organism>
<dbReference type="SMART" id="SM00343">
    <property type="entry name" value="ZnF_C2HC"/>
    <property type="match status" value="2"/>
</dbReference>
<feature type="region of interest" description="Disordered" evidence="3">
    <location>
        <begin position="1"/>
        <end position="26"/>
    </location>
</feature>
<feature type="region of interest" description="Disordered" evidence="3">
    <location>
        <begin position="371"/>
        <end position="478"/>
    </location>
</feature>
<feature type="domain" description="CCHC-type" evidence="4">
    <location>
        <begin position="673"/>
        <end position="686"/>
    </location>
</feature>
<accession>A0A8S4QPB4</accession>
<keyword evidence="1" id="KW-0863">Zinc-finger</keyword>
<sequence length="757" mass="83046">MKLRSCQKSTREGPLRGESLGVPDSRCIGPSVYGGANRRMGELEIVGGSENGIVQGGVGVVEFGLGTDEIEEMSVEVSVRSTEVDKAMSDSSLMSENRPRSGSESSANASGRLWQGQGAKRPRLEDDLLSSEEERPGTLVPARIKDRRPTVEEYVGLVKSKETLKREERAELRRQAEDKLLRESVVAKFRREIRKKKDSVRSQAKTMTAAQIQKQVLEDVALITKVAKTSTNLKGTFVRDLKDAVASITDAIEVLGSRTISEETRQLQNDNSRLQAEMASLRSEMAQLREDMERVRSQGSVHTFSHNNNMTEELPPVPQPQQKLKVRRANATLTASSNEELCRSVMVQVGEMVNARLASFEDRLLPEKSLRPPLAADKKRPRKTASTVDATIRENVPGPNKPTQEKNNVRESRPAPTCLPSEGQWEKVSNRKKKGRNKKRNRDLIGKTTLLRSQEQPQQQGRPQLRPQEKLERKLRPPRSAAVVLTLQPGAEEKGVTYATVLNEAKKRIVLPDLGITALRFKRAAAGGRILEVPGASSSDKADSLAQKLKEIMSDDVVRVSRPIKSVEMRVSGLDDSVSGEEVVAAIAQLGGCPAEQVRAGDIRSDNTGLGTLWIRCPIAAAKKVAEGGRLLVGWISAQVKVLDVRPQLCYRCWQRGHMKSQCTNDVDRSKTCYRCGQEGHKARGCSAAPHCSVCAASGKMADHRVGSSTCGQSNSGRSKKQLQKGKAATDPRVSSQSVHPPSNTRARDEEASMSEG</sequence>